<dbReference type="GO" id="GO:0005975">
    <property type="term" value="P:carbohydrate metabolic process"/>
    <property type="evidence" value="ECO:0007669"/>
    <property type="project" value="InterPro"/>
</dbReference>
<organism evidence="4">
    <name type="scientific">mine drainage metagenome</name>
    <dbReference type="NCBI Taxonomy" id="410659"/>
    <lineage>
        <taxon>unclassified sequences</taxon>
        <taxon>metagenomes</taxon>
        <taxon>ecological metagenomes</taxon>
    </lineage>
</organism>
<accession>A0A1J5T5Y1</accession>
<dbReference type="PANTHER" id="PTHR31339">
    <property type="entry name" value="PECTIN LYASE-RELATED"/>
    <property type="match status" value="1"/>
</dbReference>
<dbReference type="InterPro" id="IPR011050">
    <property type="entry name" value="Pectin_lyase_fold/virulence"/>
</dbReference>
<keyword evidence="3 4" id="KW-0326">Glycosidase</keyword>
<dbReference type="SUPFAM" id="SSF51126">
    <property type="entry name" value="Pectin lyase-like"/>
    <property type="match status" value="1"/>
</dbReference>
<protein>
    <submittedName>
        <fullName evidence="4">Exo-poly-alpha-D-galacturonosidase</fullName>
        <ecNumber evidence="4">3.2.1.82</ecNumber>
    </submittedName>
</protein>
<sequence>MLRTLSLAGLLLALCPLVSLAAQDTRFDVTRFGSFGADVAANTAVIQKAVDACAAAGGGTVFVPGGLHVVVGSIVLRSHVDLHLGRGAVLKASPHVADFTATVPYPVTTEPGQVAPPTGVVIFADGADDVAISGAGTIDGNSPAYVVATGKEIDRAADNRPFTVLFRSCTRATLRDFTIHNAAFWTIRILGCDDVRLSGLHIDNSLLMPNNDGIDIDWSSNVRISDCNIVSGDDCISLKTAPQSCGITRPCENVVITGCTLKSRSSGIVVGCDVMGRIRNVVCSDCVIHDSHRGVSVRLSMEGSIEHVLFSNMQIQTRLYDPAWWGRGTPIDIVDAPWNATHRTGVIRDIRFSNLSCRGENGVVVYGSSPGLVEGIAFDHVSITLDKTTAYAGGREDFRPTVGDAMPEMPYSGFLLRNAVGVELRDCSVAWGAHRPAYYRYAIDAEHCPDLKIEGFSGHSADPDRWPAQFIR</sequence>
<gene>
    <name evidence="4" type="primary">pehX_4</name>
    <name evidence="4" type="ORF">GALL_84500</name>
</gene>
<evidence type="ECO:0000256" key="3">
    <source>
        <dbReference type="ARBA" id="ARBA00023295"/>
    </source>
</evidence>
<dbReference type="InterPro" id="IPR012334">
    <property type="entry name" value="Pectin_lyas_fold"/>
</dbReference>
<proteinExistence type="inferred from homology"/>
<keyword evidence="2 4" id="KW-0378">Hydrolase</keyword>
<dbReference type="SMART" id="SM00710">
    <property type="entry name" value="PbH1"/>
    <property type="match status" value="5"/>
</dbReference>
<dbReference type="InterPro" id="IPR006626">
    <property type="entry name" value="PbH1"/>
</dbReference>
<comment type="caution">
    <text evidence="4">The sequence shown here is derived from an EMBL/GenBank/DDBJ whole genome shotgun (WGS) entry which is preliminary data.</text>
</comment>
<evidence type="ECO:0000256" key="2">
    <source>
        <dbReference type="ARBA" id="ARBA00022801"/>
    </source>
</evidence>
<dbReference type="Gene3D" id="2.160.20.10">
    <property type="entry name" value="Single-stranded right-handed beta-helix, Pectin lyase-like"/>
    <property type="match status" value="1"/>
</dbReference>
<evidence type="ECO:0000256" key="1">
    <source>
        <dbReference type="ARBA" id="ARBA00008834"/>
    </source>
</evidence>
<dbReference type="EMBL" id="MLJW01000027">
    <property type="protein sequence ID" value="OIR09220.1"/>
    <property type="molecule type" value="Genomic_DNA"/>
</dbReference>
<comment type="similarity">
    <text evidence="1">Belongs to the glycosyl hydrolase 28 family.</text>
</comment>
<evidence type="ECO:0000313" key="4">
    <source>
        <dbReference type="EMBL" id="OIR09220.1"/>
    </source>
</evidence>
<dbReference type="InterPro" id="IPR000743">
    <property type="entry name" value="Glyco_hydro_28"/>
</dbReference>
<dbReference type="PANTHER" id="PTHR31339:SF9">
    <property type="entry name" value="PLASMIN AND FIBRONECTIN-BINDING PROTEIN A"/>
    <property type="match status" value="1"/>
</dbReference>
<dbReference type="GO" id="GO:0004650">
    <property type="term" value="F:polygalacturonase activity"/>
    <property type="evidence" value="ECO:0007669"/>
    <property type="project" value="InterPro"/>
</dbReference>
<dbReference type="EC" id="3.2.1.82" evidence="4"/>
<dbReference type="GO" id="GO:0033917">
    <property type="term" value="F:exo-poly-alpha-galacturonosidase activity"/>
    <property type="evidence" value="ECO:0007669"/>
    <property type="project" value="UniProtKB-EC"/>
</dbReference>
<dbReference type="InterPro" id="IPR051801">
    <property type="entry name" value="GH28_Enzymes"/>
</dbReference>
<name>A0A1J5T5Y1_9ZZZZ</name>
<dbReference type="Pfam" id="PF00295">
    <property type="entry name" value="Glyco_hydro_28"/>
    <property type="match status" value="1"/>
</dbReference>
<dbReference type="AlphaFoldDB" id="A0A1J5T5Y1"/>
<reference evidence="4" key="1">
    <citation type="submission" date="2016-10" db="EMBL/GenBank/DDBJ databases">
        <title>Sequence of Gallionella enrichment culture.</title>
        <authorList>
            <person name="Poehlein A."/>
            <person name="Muehling M."/>
            <person name="Daniel R."/>
        </authorList>
    </citation>
    <scope>NUCLEOTIDE SEQUENCE</scope>
</reference>